<dbReference type="HOGENOM" id="CLU_191962_2_0_10"/>
<dbReference type="Proteomes" id="UP000005631">
    <property type="component" value="Chromosome"/>
</dbReference>
<dbReference type="eggNOG" id="ENOG5033AYP">
    <property type="taxonomic scope" value="Bacteria"/>
</dbReference>
<dbReference type="KEGG" id="oho:Oweho_1148"/>
<evidence type="ECO:0000313" key="2">
    <source>
        <dbReference type="Proteomes" id="UP000005631"/>
    </source>
</evidence>
<dbReference type="AlphaFoldDB" id="G8R5A8"/>
<dbReference type="STRING" id="926562.Oweho_1148"/>
<evidence type="ECO:0000313" key="1">
    <source>
        <dbReference type="EMBL" id="AEV32153.1"/>
    </source>
</evidence>
<dbReference type="EMBL" id="CP003156">
    <property type="protein sequence ID" value="AEV32153.1"/>
    <property type="molecule type" value="Genomic_DNA"/>
</dbReference>
<dbReference type="RefSeq" id="WP_014201513.1">
    <property type="nucleotide sequence ID" value="NC_016599.1"/>
</dbReference>
<reference evidence="1 2" key="1">
    <citation type="journal article" date="2012" name="Stand. Genomic Sci.">
        <title>Genome sequence of the orange-pigmented seawater bacterium Owenweeksia hongkongensis type strain (UST20020801(T)).</title>
        <authorList>
            <person name="Riedel T."/>
            <person name="Held B."/>
            <person name="Nolan M."/>
            <person name="Lucas S."/>
            <person name="Lapidus A."/>
            <person name="Tice H."/>
            <person name="Del Rio T.G."/>
            <person name="Cheng J.F."/>
            <person name="Han C."/>
            <person name="Tapia R."/>
            <person name="Goodwin L.A."/>
            <person name="Pitluck S."/>
            <person name="Liolios K."/>
            <person name="Mavromatis K."/>
            <person name="Pagani I."/>
            <person name="Ivanova N."/>
            <person name="Mikhailova N."/>
            <person name="Pati A."/>
            <person name="Chen A."/>
            <person name="Palaniappan K."/>
            <person name="Rohde M."/>
            <person name="Tindall B.J."/>
            <person name="Detter J.C."/>
            <person name="Goker M."/>
            <person name="Woyke T."/>
            <person name="Bristow J."/>
            <person name="Eisen J.A."/>
            <person name="Markowitz V."/>
            <person name="Hugenholtz P."/>
            <person name="Klenk H.P."/>
            <person name="Kyrpides N.C."/>
        </authorList>
    </citation>
    <scope>NUCLEOTIDE SEQUENCE</scope>
    <source>
        <strain evidence="2">DSM 17368 / JCM 12287 / NRRL B-23963</strain>
    </source>
</reference>
<keyword evidence="2" id="KW-1185">Reference proteome</keyword>
<name>G8R5A8_OWEHD</name>
<accession>G8R5A8</accession>
<gene>
    <name evidence="1" type="ordered locus">Oweho_1148</name>
</gene>
<dbReference type="OrthoDB" id="799583at2"/>
<organism evidence="1 2">
    <name type="scientific">Owenweeksia hongkongensis (strain DSM 17368 / CIP 108786 / JCM 12287 / NRRL B-23963 / UST20020801)</name>
    <dbReference type="NCBI Taxonomy" id="926562"/>
    <lineage>
        <taxon>Bacteria</taxon>
        <taxon>Pseudomonadati</taxon>
        <taxon>Bacteroidota</taxon>
        <taxon>Flavobacteriia</taxon>
        <taxon>Flavobacteriales</taxon>
        <taxon>Owenweeksiaceae</taxon>
        <taxon>Owenweeksia</taxon>
    </lineage>
</organism>
<proteinExistence type="predicted"/>
<protein>
    <submittedName>
        <fullName evidence="1">Uncharacterized protein</fullName>
    </submittedName>
</protein>
<sequence>MISKANLKKTIDDLPDRFSLEELMEKVILLDKIERGYKQSEAGQVVVESEVEEEMAKWYC</sequence>